<dbReference type="Pfam" id="PF01699">
    <property type="entry name" value="Na_Ca_ex"/>
    <property type="match status" value="2"/>
</dbReference>
<comment type="subcellular location">
    <subcellularLocation>
        <location evidence="1">Membrane</location>
        <topology evidence="1">Multi-pass membrane protein</topology>
    </subcellularLocation>
</comment>
<accession>A0A0U3AEN2</accession>
<feature type="transmembrane region" description="Helical" evidence="5">
    <location>
        <begin position="303"/>
        <end position="322"/>
    </location>
</feature>
<keyword evidence="2 5" id="KW-0812">Transmembrane</keyword>
<dbReference type="RefSeq" id="WP_062482013.1">
    <property type="nucleotide sequence ID" value="NZ_CP013650.1"/>
</dbReference>
<feature type="transmembrane region" description="Helical" evidence="5">
    <location>
        <begin position="208"/>
        <end position="230"/>
    </location>
</feature>
<dbReference type="NCBIfam" id="TIGR00367">
    <property type="entry name" value="calcium/sodium antiporter"/>
    <property type="match status" value="1"/>
</dbReference>
<dbReference type="GO" id="GO:0008273">
    <property type="term" value="F:calcium, potassium:sodium antiporter activity"/>
    <property type="evidence" value="ECO:0007669"/>
    <property type="project" value="TreeGrafter"/>
</dbReference>
<feature type="transmembrane region" description="Helical" evidence="5">
    <location>
        <begin position="173"/>
        <end position="196"/>
    </location>
</feature>
<organism evidence="7 8">
    <name type="scientific">Lacimicrobium alkaliphilum</name>
    <dbReference type="NCBI Taxonomy" id="1526571"/>
    <lineage>
        <taxon>Bacteria</taxon>
        <taxon>Pseudomonadati</taxon>
        <taxon>Pseudomonadota</taxon>
        <taxon>Gammaproteobacteria</taxon>
        <taxon>Alteromonadales</taxon>
        <taxon>Alteromonadaceae</taxon>
        <taxon>Lacimicrobium</taxon>
    </lineage>
</organism>
<evidence type="ECO:0000256" key="1">
    <source>
        <dbReference type="ARBA" id="ARBA00004141"/>
    </source>
</evidence>
<dbReference type="InterPro" id="IPR044880">
    <property type="entry name" value="NCX_ion-bd_dom_sf"/>
</dbReference>
<name>A0A0U3AEN2_9ALTE</name>
<feature type="domain" description="Sodium/calcium exchanger membrane region" evidence="6">
    <location>
        <begin position="173"/>
        <end position="315"/>
    </location>
</feature>
<gene>
    <name evidence="7" type="ORF">AT746_15460</name>
</gene>
<dbReference type="Proteomes" id="UP000068447">
    <property type="component" value="Chromosome"/>
</dbReference>
<feature type="transmembrane region" description="Helical" evidence="5">
    <location>
        <begin position="81"/>
        <end position="102"/>
    </location>
</feature>
<reference evidence="7 8" key="1">
    <citation type="submission" date="2015-12" db="EMBL/GenBank/DDBJ databases">
        <title>Complete genome of Lacimicrobium alkaliphilum KCTC 32984.</title>
        <authorList>
            <person name="Kim S.-G."/>
            <person name="Lee Y.-J."/>
        </authorList>
    </citation>
    <scope>NUCLEOTIDE SEQUENCE [LARGE SCALE GENOMIC DNA]</scope>
    <source>
        <strain evidence="7 8">YelD216</strain>
    </source>
</reference>
<evidence type="ECO:0000313" key="7">
    <source>
        <dbReference type="EMBL" id="ALS99518.1"/>
    </source>
</evidence>
<dbReference type="Gene3D" id="1.20.1420.30">
    <property type="entry name" value="NCX, central ion-binding region"/>
    <property type="match status" value="2"/>
</dbReference>
<evidence type="ECO:0000259" key="6">
    <source>
        <dbReference type="Pfam" id="PF01699"/>
    </source>
</evidence>
<protein>
    <submittedName>
        <fullName evidence="7">Calcium:proton antiporter</fullName>
    </submittedName>
</protein>
<proteinExistence type="predicted"/>
<dbReference type="OrthoDB" id="9794225at2"/>
<dbReference type="InterPro" id="IPR004837">
    <property type="entry name" value="NaCa_Exmemb"/>
</dbReference>
<dbReference type="GO" id="GO:0006874">
    <property type="term" value="P:intracellular calcium ion homeostasis"/>
    <property type="evidence" value="ECO:0007669"/>
    <property type="project" value="TreeGrafter"/>
</dbReference>
<dbReference type="InterPro" id="IPR004481">
    <property type="entry name" value="K/Na/Ca-exchanger"/>
</dbReference>
<keyword evidence="3 5" id="KW-1133">Transmembrane helix</keyword>
<dbReference type="KEGG" id="lal:AT746_15460"/>
<dbReference type="EMBL" id="CP013650">
    <property type="protein sequence ID" value="ALS99518.1"/>
    <property type="molecule type" value="Genomic_DNA"/>
</dbReference>
<dbReference type="PANTHER" id="PTHR10846:SF8">
    <property type="entry name" value="INNER MEMBRANE PROTEIN YRBG"/>
    <property type="match status" value="1"/>
</dbReference>
<sequence>MLLPLLAVIAGLVLLVYSADKFVEGASATAKHAGMPSLLIGIVIIGFGTSAPEMVVSAMAAADGNPSLALGNAYGSNITNIALILGITALISPIAVQSQIIRKELPLLLAVTLLAGWQLYDGFLSGLDAVVLLLVLFALMGWSVRQGLSQRQDILSAEVDSELAIRPMPLRNAILWLVVGLILLVISSRILVWGAVSIAQTLGVSDLIIGLTIVAIGTSLPELASSVMAAKKGEHDLALGNILGSNLFNTLAVVGIAAGIHPLQVEPDVLQRDWLLMLGLTVGLLIMGIGLKGQGRINRFEGLLLLLVYIGYTGYLGYSVIFPQL</sequence>
<feature type="transmembrane region" description="Helical" evidence="5">
    <location>
        <begin position="242"/>
        <end position="262"/>
    </location>
</feature>
<keyword evidence="8" id="KW-1185">Reference proteome</keyword>
<evidence type="ECO:0000313" key="8">
    <source>
        <dbReference type="Proteomes" id="UP000068447"/>
    </source>
</evidence>
<dbReference type="GO" id="GO:0005262">
    <property type="term" value="F:calcium channel activity"/>
    <property type="evidence" value="ECO:0007669"/>
    <property type="project" value="TreeGrafter"/>
</dbReference>
<feature type="transmembrane region" description="Helical" evidence="5">
    <location>
        <begin position="122"/>
        <end position="142"/>
    </location>
</feature>
<evidence type="ECO:0000256" key="4">
    <source>
        <dbReference type="ARBA" id="ARBA00023136"/>
    </source>
</evidence>
<feature type="domain" description="Sodium/calcium exchanger membrane region" evidence="6">
    <location>
        <begin position="5"/>
        <end position="142"/>
    </location>
</feature>
<keyword evidence="4 5" id="KW-0472">Membrane</keyword>
<evidence type="ECO:0000256" key="5">
    <source>
        <dbReference type="SAM" id="Phobius"/>
    </source>
</evidence>
<dbReference type="GO" id="GO:0005886">
    <property type="term" value="C:plasma membrane"/>
    <property type="evidence" value="ECO:0007669"/>
    <property type="project" value="TreeGrafter"/>
</dbReference>
<feature type="transmembrane region" description="Helical" evidence="5">
    <location>
        <begin position="34"/>
        <end position="60"/>
    </location>
</feature>
<feature type="transmembrane region" description="Helical" evidence="5">
    <location>
        <begin position="274"/>
        <end position="291"/>
    </location>
</feature>
<evidence type="ECO:0000256" key="2">
    <source>
        <dbReference type="ARBA" id="ARBA00022692"/>
    </source>
</evidence>
<evidence type="ECO:0000256" key="3">
    <source>
        <dbReference type="ARBA" id="ARBA00022989"/>
    </source>
</evidence>
<dbReference type="STRING" id="1526571.AT746_15460"/>
<dbReference type="AlphaFoldDB" id="A0A0U3AEN2"/>
<dbReference type="PANTHER" id="PTHR10846">
    <property type="entry name" value="SODIUM/POTASSIUM/CALCIUM EXCHANGER"/>
    <property type="match status" value="1"/>
</dbReference>